<proteinExistence type="predicted"/>
<evidence type="ECO:0000313" key="2">
    <source>
        <dbReference type="Proteomes" id="UP000310597"/>
    </source>
</evidence>
<sequence>MPRAATVPVPARTFVALTTADVTRARVQNPTNTPVRLIGTTTDAAPAGLDGALWLFARQTFSADILFEHIWPDAGIKRLWAWSEGAAALEVAHG</sequence>
<protein>
    <submittedName>
        <fullName evidence="1">Uncharacterized protein</fullName>
    </submittedName>
</protein>
<evidence type="ECO:0000313" key="1">
    <source>
        <dbReference type="EMBL" id="TKD12907.1"/>
    </source>
</evidence>
<reference evidence="1 2" key="1">
    <citation type="submission" date="2019-04" db="EMBL/GenBank/DDBJ databases">
        <title>Draft Whole-Genome sequence of the purple photosynthetic bacterium Rhodobacter capsulatus SP108 with an indigenous class A beta-lactamase.</title>
        <authorList>
            <person name="Robertson S."/>
            <person name="Meyer T.E."/>
            <person name="Kyndt J.A."/>
        </authorList>
    </citation>
    <scope>NUCLEOTIDE SEQUENCE [LARGE SCALE GENOMIC DNA]</scope>
    <source>
        <strain evidence="1 2">SP108</strain>
    </source>
</reference>
<dbReference type="EMBL" id="SWJZ01000153">
    <property type="protein sequence ID" value="TKD12907.1"/>
    <property type="molecule type" value="Genomic_DNA"/>
</dbReference>
<accession>A0A4U1JLD3</accession>
<dbReference type="RefSeq" id="WP_136909769.1">
    <property type="nucleotide sequence ID" value="NZ_SWJZ01000153.1"/>
</dbReference>
<gene>
    <name evidence="1" type="ORF">FBT96_19990</name>
</gene>
<dbReference type="AlphaFoldDB" id="A0A4U1JLD3"/>
<comment type="caution">
    <text evidence="1">The sequence shown here is derived from an EMBL/GenBank/DDBJ whole genome shotgun (WGS) entry which is preliminary data.</text>
</comment>
<dbReference type="Proteomes" id="UP000310597">
    <property type="component" value="Unassembled WGS sequence"/>
</dbReference>
<name>A0A4U1JLD3_RHOCA</name>
<organism evidence="1 2">
    <name type="scientific">Rhodobacter capsulatus</name>
    <name type="common">Rhodopseudomonas capsulata</name>
    <dbReference type="NCBI Taxonomy" id="1061"/>
    <lineage>
        <taxon>Bacteria</taxon>
        <taxon>Pseudomonadati</taxon>
        <taxon>Pseudomonadota</taxon>
        <taxon>Alphaproteobacteria</taxon>
        <taxon>Rhodobacterales</taxon>
        <taxon>Rhodobacter group</taxon>
        <taxon>Rhodobacter</taxon>
    </lineage>
</organism>